<keyword evidence="9" id="KW-0180">Complement pathway</keyword>
<feature type="compositionally biased region" description="Low complexity" evidence="15">
    <location>
        <begin position="225"/>
        <end position="237"/>
    </location>
</feature>
<feature type="domain" description="C1q" evidence="16">
    <location>
        <begin position="308"/>
        <end position="443"/>
    </location>
</feature>
<dbReference type="GO" id="GO:0006958">
    <property type="term" value="P:complement activation, classical pathway"/>
    <property type="evidence" value="ECO:0007669"/>
    <property type="project" value="UniProtKB-KW"/>
</dbReference>
<dbReference type="SUPFAM" id="SSF49842">
    <property type="entry name" value="TNF-like"/>
    <property type="match status" value="1"/>
</dbReference>
<dbReference type="GO" id="GO:0005581">
    <property type="term" value="C:collagen trimer"/>
    <property type="evidence" value="ECO:0007669"/>
    <property type="project" value="UniProtKB-KW"/>
</dbReference>
<evidence type="ECO:0000256" key="2">
    <source>
        <dbReference type="ARBA" id="ARBA00004613"/>
    </source>
</evidence>
<dbReference type="Pfam" id="PF00386">
    <property type="entry name" value="C1q"/>
    <property type="match status" value="1"/>
</dbReference>
<comment type="subcellular location">
    <subcellularLocation>
        <location evidence="1">Cell surface</location>
    </subcellularLocation>
    <subcellularLocation>
        <location evidence="2">Secreted</location>
    </subcellularLocation>
</comment>
<dbReference type="PRINTS" id="PR00007">
    <property type="entry name" value="COMPLEMNTC1Q"/>
</dbReference>
<evidence type="ECO:0000256" key="12">
    <source>
        <dbReference type="ARBA" id="ARBA00023180"/>
    </source>
</evidence>
<comment type="subunit">
    <text evidence="14">Core component of the complement C1 complex, a calcium-dependent complex composed of 1 molecule of the C1Q subcomplex, 2 molecules of C1R and 2 molecules of C1S. The C1Q subcomplex is composed 18 subunits: 3 chains of C1QA, C1QB, and C1QC trimerize to form 6 collagen-like triple helices connected to six globular ligand-recognition modules (C1q domain). Interacts with CR1 (via Sushi 24 and Sushi 25 domains). Interacts (via C-terminus) with CD33; this interaction activates CD33 inhibitory motifs.</text>
</comment>
<evidence type="ECO:0000256" key="10">
    <source>
        <dbReference type="ARBA" id="ARBA00023119"/>
    </source>
</evidence>
<evidence type="ECO:0000256" key="1">
    <source>
        <dbReference type="ARBA" id="ARBA00004241"/>
    </source>
</evidence>
<keyword evidence="5" id="KW-0399">Innate immunity</keyword>
<keyword evidence="8" id="KW-0391">Immunity</keyword>
<dbReference type="InterPro" id="IPR001073">
    <property type="entry name" value="C1q_dom"/>
</dbReference>
<gene>
    <name evidence="17" type="ORF">PANDA_008219</name>
</gene>
<keyword evidence="12" id="KW-0325">Glycoprotein</keyword>
<dbReference type="InterPro" id="IPR008160">
    <property type="entry name" value="Collagen"/>
</dbReference>
<evidence type="ECO:0000256" key="6">
    <source>
        <dbReference type="ARBA" id="ARBA00022729"/>
    </source>
</evidence>
<dbReference type="GO" id="GO:0005576">
    <property type="term" value="C:extracellular region"/>
    <property type="evidence" value="ECO:0007669"/>
    <property type="project" value="UniProtKB-SubCell"/>
</dbReference>
<evidence type="ECO:0000256" key="15">
    <source>
        <dbReference type="SAM" id="MobiDB-lite"/>
    </source>
</evidence>
<keyword evidence="7" id="KW-0677">Repeat</keyword>
<dbReference type="PANTHER" id="PTHR15427:SF26">
    <property type="entry name" value="COMPLEMENT C1Q SUBCOMPONENT SUBUNIT A"/>
    <property type="match status" value="1"/>
</dbReference>
<evidence type="ECO:0000259" key="16">
    <source>
        <dbReference type="PROSITE" id="PS50871"/>
    </source>
</evidence>
<dbReference type="GO" id="GO:0045087">
    <property type="term" value="P:innate immune response"/>
    <property type="evidence" value="ECO:0007669"/>
    <property type="project" value="UniProtKB-KW"/>
</dbReference>
<feature type="region of interest" description="Disordered" evidence="15">
    <location>
        <begin position="224"/>
        <end position="311"/>
    </location>
</feature>
<keyword evidence="10" id="KW-0176">Collagen</keyword>
<dbReference type="Pfam" id="PF01391">
    <property type="entry name" value="Collagen"/>
    <property type="match status" value="1"/>
</dbReference>
<accession>D2HCB5</accession>
<keyword evidence="6" id="KW-0732">Signal</keyword>
<reference evidence="17" key="1">
    <citation type="journal article" date="2010" name="Nature">
        <title>The sequence and de novo assembly of the giant panda genome.</title>
        <authorList>
            <person name="Li R."/>
            <person name="Fan W."/>
            <person name="Tian G."/>
            <person name="Zhu H."/>
            <person name="He L."/>
            <person name="Cai J."/>
            <person name="Huang Q."/>
            <person name="Cai Q."/>
            <person name="Li B."/>
            <person name="Bai Y."/>
            <person name="Zhang Z."/>
            <person name="Zhang Y."/>
            <person name="Wang W."/>
            <person name="Li J."/>
            <person name="Wei F."/>
            <person name="Li H."/>
            <person name="Jian M."/>
            <person name="Li J."/>
            <person name="Zhang Z."/>
            <person name="Nielsen R."/>
            <person name="Li D."/>
            <person name="Gu W."/>
            <person name="Yang Z."/>
            <person name="Xuan Z."/>
            <person name="Ryder O.A."/>
            <person name="Leung F.C."/>
            <person name="Zhou Y."/>
            <person name="Cao J."/>
            <person name="Sun X."/>
            <person name="Fu Y."/>
            <person name="Fang X."/>
            <person name="Guo X."/>
            <person name="Wang B."/>
            <person name="Hou R."/>
            <person name="Shen F."/>
            <person name="Mu B."/>
            <person name="Ni P."/>
            <person name="Lin R."/>
            <person name="Qian W."/>
            <person name="Wang G."/>
            <person name="Yu C."/>
            <person name="Nie W."/>
            <person name="Wang J."/>
            <person name="Wu Z."/>
            <person name="Liang H."/>
            <person name="Min J."/>
            <person name="Wu Q."/>
            <person name="Cheng S."/>
            <person name="Ruan J."/>
            <person name="Wang M."/>
            <person name="Shi Z."/>
            <person name="Wen M."/>
            <person name="Liu B."/>
            <person name="Ren X."/>
            <person name="Zheng H."/>
            <person name="Dong D."/>
            <person name="Cook K."/>
            <person name="Shan G."/>
            <person name="Zhang H."/>
            <person name="Kosiol C."/>
            <person name="Xie X."/>
            <person name="Lu Z."/>
            <person name="Zheng H."/>
            <person name="Li Y."/>
            <person name="Steiner C.C."/>
            <person name="Lam T.T."/>
            <person name="Lin S."/>
            <person name="Zhang Q."/>
            <person name="Li G."/>
            <person name="Tian J."/>
            <person name="Gong T."/>
            <person name="Liu H."/>
            <person name="Zhang D."/>
            <person name="Fang L."/>
            <person name="Ye C."/>
            <person name="Zhang J."/>
            <person name="Hu W."/>
            <person name="Xu A."/>
            <person name="Ren Y."/>
            <person name="Zhang G."/>
            <person name="Bruford M.W."/>
            <person name="Li Q."/>
            <person name="Ma L."/>
            <person name="Guo Y."/>
            <person name="An N."/>
            <person name="Hu Y."/>
            <person name="Zheng Y."/>
            <person name="Shi Y."/>
            <person name="Li Z."/>
            <person name="Liu Q."/>
            <person name="Chen Y."/>
            <person name="Zhao J."/>
            <person name="Qu N."/>
            <person name="Zhao S."/>
            <person name="Tian F."/>
            <person name="Wang X."/>
            <person name="Wang H."/>
            <person name="Xu L."/>
            <person name="Liu X."/>
            <person name="Vinar T."/>
            <person name="Wang Y."/>
            <person name="Lam T.W."/>
            <person name="Yiu S.M."/>
            <person name="Liu S."/>
            <person name="Zhang H."/>
            <person name="Li D."/>
            <person name="Huang Y."/>
            <person name="Wang X."/>
            <person name="Yang G."/>
            <person name="Jiang Z."/>
            <person name="Wang J."/>
            <person name="Qin N."/>
            <person name="Li L."/>
            <person name="Li J."/>
            <person name="Bolund L."/>
            <person name="Kristiansen K."/>
            <person name="Wong G.K."/>
            <person name="Olson M."/>
            <person name="Zhang X."/>
            <person name="Li S."/>
            <person name="Yang H."/>
            <person name="Wang J."/>
            <person name="Wang J."/>
        </authorList>
    </citation>
    <scope>NUCLEOTIDE SEQUENCE [LARGE SCALE GENOMIC DNA]</scope>
</reference>
<dbReference type="EMBL" id="GL192679">
    <property type="protein sequence ID" value="EFB27596.1"/>
    <property type="molecule type" value="Genomic_DNA"/>
</dbReference>
<evidence type="ECO:0000256" key="14">
    <source>
        <dbReference type="ARBA" id="ARBA00093497"/>
    </source>
</evidence>
<evidence type="ECO:0000256" key="9">
    <source>
        <dbReference type="ARBA" id="ARBA00022875"/>
    </source>
</evidence>
<dbReference type="Gene3D" id="2.60.120.40">
    <property type="match status" value="1"/>
</dbReference>
<evidence type="ECO:0000256" key="5">
    <source>
        <dbReference type="ARBA" id="ARBA00022588"/>
    </source>
</evidence>
<feature type="compositionally biased region" description="Low complexity" evidence="15">
    <location>
        <begin position="277"/>
        <end position="307"/>
    </location>
</feature>
<dbReference type="GO" id="GO:0009986">
    <property type="term" value="C:cell surface"/>
    <property type="evidence" value="ECO:0007669"/>
    <property type="project" value="UniProtKB-SubCell"/>
</dbReference>
<sequence length="443" mass="47753">MKAHLGNLSDPSLYRSSSFSSPSIHLSIHPLNGGPSTCLLISWVQEDFHIEEEEGACGKTRRLSPGVPGGWHHHGKARQGYFLDQLLHKQLATSDRLENQAPLQRLNDRRQRSELPTGGTLMPLDVPGFGTLMSILPRSQPTAPRGRSGQPLETPLQPRFLWELGRLWLSRGPLALLPPRPCLPLKPPVMSMTALRGIMEAPWGWLAVCVLAISLASTVTQDVCRAPNGRDGAAGPPGRDGRPGLKGEQGEPGASGMRTGIRGLKGDQGDPGPPGNPGNMGFPGPSGPLGLPGFPGPKGIKGNPGNIKDQPRPAFSAIRRNPPMGGNVVIFDTVITNQEGPYQNHTGRFICAVPGYYYFTFQVVSKWDICLSIVSSGRGQFRRSLGFCDTNSKGIFQVVSGGTVLQLQQGDQVWIERDPVKGRIYQGSEADSVFSGFLIFPSI</sequence>
<dbReference type="SMART" id="SM00110">
    <property type="entry name" value="C1Q"/>
    <property type="match status" value="1"/>
</dbReference>
<evidence type="ECO:0000256" key="7">
    <source>
        <dbReference type="ARBA" id="ARBA00022737"/>
    </source>
</evidence>
<dbReference type="FunFam" id="2.60.120.40:FF:000001">
    <property type="entry name" value="Complement C1q B chain"/>
    <property type="match status" value="1"/>
</dbReference>
<dbReference type="PROSITE" id="PS50871">
    <property type="entry name" value="C1Q"/>
    <property type="match status" value="1"/>
</dbReference>
<name>D2HCB5_AILME</name>
<evidence type="ECO:0000256" key="4">
    <source>
        <dbReference type="ARBA" id="ARBA00022525"/>
    </source>
</evidence>
<keyword evidence="11" id="KW-1015">Disulfide bond</keyword>
<dbReference type="InterPro" id="IPR050392">
    <property type="entry name" value="Collagen/C1q_domain"/>
</dbReference>
<evidence type="ECO:0000256" key="3">
    <source>
        <dbReference type="ARBA" id="ARBA00013456"/>
    </source>
</evidence>
<feature type="compositionally biased region" description="Basic and acidic residues" evidence="15">
    <location>
        <begin position="239"/>
        <end position="249"/>
    </location>
</feature>
<feature type="region of interest" description="Disordered" evidence="15">
    <location>
        <begin position="98"/>
        <end position="122"/>
    </location>
</feature>
<evidence type="ECO:0000256" key="13">
    <source>
        <dbReference type="ARBA" id="ARBA00023278"/>
    </source>
</evidence>
<dbReference type="InterPro" id="IPR008983">
    <property type="entry name" value="Tumour_necrosis_fac-like_dom"/>
</dbReference>
<evidence type="ECO:0000313" key="17">
    <source>
        <dbReference type="EMBL" id="EFB27596.1"/>
    </source>
</evidence>
<dbReference type="PANTHER" id="PTHR15427">
    <property type="entry name" value="EMILIN ELASTIN MICROFIBRIL INTERFACE-LOCATED PROTEIN ELASTIN MICROFIBRIL INTERFACER"/>
    <property type="match status" value="1"/>
</dbReference>
<dbReference type="AlphaFoldDB" id="D2HCB5"/>
<protein>
    <recommendedName>
        <fullName evidence="3">Complement C1q subcomponent subunit A</fullName>
    </recommendedName>
</protein>
<keyword evidence="4" id="KW-0964">Secreted</keyword>
<evidence type="ECO:0000256" key="11">
    <source>
        <dbReference type="ARBA" id="ARBA00023157"/>
    </source>
</evidence>
<evidence type="ECO:0000256" key="8">
    <source>
        <dbReference type="ARBA" id="ARBA00022859"/>
    </source>
</evidence>
<keyword evidence="13" id="KW-0379">Hydroxylation</keyword>
<proteinExistence type="predicted"/>
<dbReference type="InParanoid" id="D2HCB5"/>
<organism evidence="17">
    <name type="scientific">Ailuropoda melanoleuca</name>
    <name type="common">Giant panda</name>
    <dbReference type="NCBI Taxonomy" id="9646"/>
    <lineage>
        <taxon>Eukaryota</taxon>
        <taxon>Metazoa</taxon>
        <taxon>Chordata</taxon>
        <taxon>Craniata</taxon>
        <taxon>Vertebrata</taxon>
        <taxon>Euteleostomi</taxon>
        <taxon>Mammalia</taxon>
        <taxon>Eutheria</taxon>
        <taxon>Laurasiatheria</taxon>
        <taxon>Carnivora</taxon>
        <taxon>Caniformia</taxon>
        <taxon>Ursidae</taxon>
        <taxon>Ailuropoda</taxon>
    </lineage>
</organism>
<dbReference type="HOGENOM" id="CLU_001074_0_2_1"/>